<feature type="chain" id="PRO_5021905875" evidence="1">
    <location>
        <begin position="18"/>
        <end position="97"/>
    </location>
</feature>
<dbReference type="OrthoDB" id="8724542at2"/>
<reference evidence="2 3" key="1">
    <citation type="journal article" date="2015" name="Stand. Genomic Sci.">
        <title>Genomic Encyclopedia of Bacterial and Archaeal Type Strains, Phase III: the genomes of soil and plant-associated and newly described type strains.</title>
        <authorList>
            <person name="Whitman W.B."/>
            <person name="Woyke T."/>
            <person name="Klenk H.P."/>
            <person name="Zhou Y."/>
            <person name="Lilburn T.G."/>
            <person name="Beck B.J."/>
            <person name="De Vos P."/>
            <person name="Vandamme P."/>
            <person name="Eisen J.A."/>
            <person name="Garrity G."/>
            <person name="Hugenholtz P."/>
            <person name="Kyrpides N.C."/>
        </authorList>
    </citation>
    <scope>NUCLEOTIDE SEQUENCE [LARGE SCALE GENOMIC DNA]</scope>
    <source>
        <strain evidence="2 3">CGMCC 1.5364</strain>
    </source>
</reference>
<gene>
    <name evidence="2" type="ORF">IQ24_00502</name>
</gene>
<protein>
    <submittedName>
        <fullName evidence="2">Peptidase inhibitor I78 family protein</fullName>
    </submittedName>
</protein>
<accession>A0A562NXJ3</accession>
<keyword evidence="3" id="KW-1185">Reference proteome</keyword>
<sequence length="97" mass="10138">MKLAMTAAILAAPLLLAACENDGIPVVVDTEVTPVADACGSANYTSLIGQKSPQISVPAGTVHRSYRTGDPVTMDLNPMRVNFEYDRSGKLIAVSCG</sequence>
<keyword evidence="1" id="KW-0732">Signal</keyword>
<evidence type="ECO:0000313" key="3">
    <source>
        <dbReference type="Proteomes" id="UP000316225"/>
    </source>
</evidence>
<evidence type="ECO:0000256" key="1">
    <source>
        <dbReference type="SAM" id="SignalP"/>
    </source>
</evidence>
<dbReference type="EMBL" id="VLKU01000002">
    <property type="protein sequence ID" value="TWI36720.1"/>
    <property type="molecule type" value="Genomic_DNA"/>
</dbReference>
<proteinExistence type="predicted"/>
<dbReference type="Pfam" id="PF11720">
    <property type="entry name" value="Inhibitor_I78"/>
    <property type="match status" value="1"/>
</dbReference>
<comment type="caution">
    <text evidence="2">The sequence shown here is derived from an EMBL/GenBank/DDBJ whole genome shotgun (WGS) entry which is preliminary data.</text>
</comment>
<dbReference type="Proteomes" id="UP000316225">
    <property type="component" value="Unassembled WGS sequence"/>
</dbReference>
<evidence type="ECO:0000313" key="2">
    <source>
        <dbReference type="EMBL" id="TWI36720.1"/>
    </source>
</evidence>
<organism evidence="2 3">
    <name type="scientific">Paracoccus sulfuroxidans</name>
    <dbReference type="NCBI Taxonomy" id="384678"/>
    <lineage>
        <taxon>Bacteria</taxon>
        <taxon>Pseudomonadati</taxon>
        <taxon>Pseudomonadota</taxon>
        <taxon>Alphaproteobacteria</taxon>
        <taxon>Rhodobacterales</taxon>
        <taxon>Paracoccaceae</taxon>
        <taxon>Paracoccus</taxon>
    </lineage>
</organism>
<dbReference type="PROSITE" id="PS51257">
    <property type="entry name" value="PROKAR_LIPOPROTEIN"/>
    <property type="match status" value="1"/>
</dbReference>
<dbReference type="Gene3D" id="3.30.10.10">
    <property type="entry name" value="Trypsin Inhibitor V, subunit A"/>
    <property type="match status" value="1"/>
</dbReference>
<dbReference type="RefSeq" id="WP_145396153.1">
    <property type="nucleotide sequence ID" value="NZ_VLKU01000002.1"/>
</dbReference>
<dbReference type="InterPro" id="IPR021719">
    <property type="entry name" value="Prot_inh_I78"/>
</dbReference>
<dbReference type="AlphaFoldDB" id="A0A562NXJ3"/>
<name>A0A562NXJ3_9RHOB</name>
<feature type="signal peptide" evidence="1">
    <location>
        <begin position="1"/>
        <end position="17"/>
    </location>
</feature>